<protein>
    <submittedName>
        <fullName evidence="11">Sodium:proton exchanger</fullName>
    </submittedName>
</protein>
<dbReference type="SUPFAM" id="SSF51735">
    <property type="entry name" value="NAD(P)-binding Rossmann-fold domains"/>
    <property type="match status" value="1"/>
</dbReference>
<feature type="transmembrane region" description="Helical" evidence="9">
    <location>
        <begin position="299"/>
        <end position="317"/>
    </location>
</feature>
<dbReference type="EMBL" id="CP009574">
    <property type="protein sequence ID" value="AIT09719.1"/>
    <property type="molecule type" value="Genomic_DNA"/>
</dbReference>
<evidence type="ECO:0000256" key="8">
    <source>
        <dbReference type="ARBA" id="ARBA00023136"/>
    </source>
</evidence>
<evidence type="ECO:0000256" key="5">
    <source>
        <dbReference type="ARBA" id="ARBA00022692"/>
    </source>
</evidence>
<keyword evidence="4" id="KW-1003">Cell membrane</keyword>
<dbReference type="eggNOG" id="COG0569">
    <property type="taxonomic scope" value="Bacteria"/>
</dbReference>
<dbReference type="InterPro" id="IPR038770">
    <property type="entry name" value="Na+/solute_symporter_sf"/>
</dbReference>
<feature type="transmembrane region" description="Helical" evidence="9">
    <location>
        <begin position="323"/>
        <end position="346"/>
    </location>
</feature>
<evidence type="ECO:0000313" key="11">
    <source>
        <dbReference type="EMBL" id="AIT09719.1"/>
    </source>
</evidence>
<dbReference type="GO" id="GO:0005886">
    <property type="term" value="C:plasma membrane"/>
    <property type="evidence" value="ECO:0007669"/>
    <property type="project" value="UniProtKB-SubCell"/>
</dbReference>
<feature type="transmembrane region" description="Helical" evidence="9">
    <location>
        <begin position="394"/>
        <end position="413"/>
    </location>
</feature>
<dbReference type="Gene3D" id="1.20.1530.20">
    <property type="match status" value="1"/>
</dbReference>
<accession>A0A097EQ68</accession>
<feature type="transmembrane region" description="Helical" evidence="9">
    <location>
        <begin position="79"/>
        <end position="99"/>
    </location>
</feature>
<dbReference type="KEGG" id="frf:LO80_06910"/>
<evidence type="ECO:0000256" key="2">
    <source>
        <dbReference type="ARBA" id="ARBA00022448"/>
    </source>
</evidence>
<keyword evidence="7" id="KW-0406">Ion transport</keyword>
<keyword evidence="6 9" id="KW-1133">Transmembrane helix</keyword>
<feature type="transmembrane region" description="Helical" evidence="9">
    <location>
        <begin position="358"/>
        <end position="382"/>
    </location>
</feature>
<dbReference type="RefSeq" id="WP_040009895.1">
    <property type="nucleotide sequence ID" value="NZ_CP009574.1"/>
</dbReference>
<keyword evidence="8 9" id="KW-0472">Membrane</keyword>
<proteinExistence type="predicted"/>
<comment type="subcellular location">
    <subcellularLocation>
        <location evidence="1">Cell membrane</location>
        <topology evidence="1">Multi-pass membrane protein</topology>
    </subcellularLocation>
</comment>
<dbReference type="PANTHER" id="PTHR32507:SF0">
    <property type="entry name" value="NA(+)_H(+) ANTIPORTER 2-RELATED"/>
    <property type="match status" value="1"/>
</dbReference>
<evidence type="ECO:0000256" key="4">
    <source>
        <dbReference type="ARBA" id="ARBA00022475"/>
    </source>
</evidence>
<dbReference type="PANTHER" id="PTHR32507">
    <property type="entry name" value="NA(+)/H(+) ANTIPORTER 1"/>
    <property type="match status" value="1"/>
</dbReference>
<feature type="domain" description="Cation/H+ exchanger transmembrane" evidence="10">
    <location>
        <begin position="26"/>
        <end position="417"/>
    </location>
</feature>
<feature type="transmembrane region" description="Helical" evidence="9">
    <location>
        <begin position="45"/>
        <end position="67"/>
    </location>
</feature>
<dbReference type="InterPro" id="IPR036291">
    <property type="entry name" value="NAD(P)-bd_dom_sf"/>
</dbReference>
<dbReference type="AlphaFoldDB" id="A0A097EQ68"/>
<dbReference type="GO" id="GO:0015297">
    <property type="term" value="F:antiporter activity"/>
    <property type="evidence" value="ECO:0007669"/>
    <property type="project" value="UniProtKB-KW"/>
</dbReference>
<name>A0A097EQ68_9GAMM</name>
<evidence type="ECO:0000256" key="1">
    <source>
        <dbReference type="ARBA" id="ARBA00004651"/>
    </source>
</evidence>
<feature type="transmembrane region" description="Helical" evidence="9">
    <location>
        <begin position="111"/>
        <end position="134"/>
    </location>
</feature>
<gene>
    <name evidence="11" type="ORF">LO80_06910</name>
</gene>
<feature type="transmembrane region" description="Helical" evidence="9">
    <location>
        <begin position="140"/>
        <end position="160"/>
    </location>
</feature>
<evidence type="ECO:0000313" key="12">
    <source>
        <dbReference type="Proteomes" id="UP000029672"/>
    </source>
</evidence>
<dbReference type="eggNOG" id="COG0025">
    <property type="taxonomic scope" value="Bacteria"/>
</dbReference>
<feature type="transmembrane region" description="Helical" evidence="9">
    <location>
        <begin position="209"/>
        <end position="233"/>
    </location>
</feature>
<dbReference type="HOGENOM" id="CLU_005912_10_1_6"/>
<sequence>MSNNVNSSIELFVHSSNYILLAAGLILFFAIVSQFLSWRLKLPSILFLILSGIFLGPISELIFQGGFKLVDGNIIFGEALSPFVSICVAIILFEGSLSLNFSKIKNVSSVVVLLITVGLALTVIFTAVFCYYVIGLNLELSMLIGGITCVSGPTVVPPLMRTVRPKRHVASILKWESIIVDPIGALVVVFMLSWFVIGGNFAGEANGASLFIAYMVFVCILGIGAGFVFGYFIGLSFRRHYIPEYLKSFFVLAVIVVGFIMTDAVMHGAGLLMVTVAGLVMANMKDVRMSDIVSFKENLSIVIISVVFIVLAAEIDFSLFKDYWWALIEVFLFLQFILRPAVVFICSLGSKTTFAERVVMGMIYPRGIVAASVAALVAVKITKSHPELYTEANTLVFFVFMIIVFTVIFQSIFTPSISKALDVTEPEGKGFLIIGGNRFARELAEIFVKNDIEVVITDSSWGNVQKCRQLGLNTYYGSPVSIHADWSINLVGIGSMLGLSTSEYVNAVSAMKYRYEFGADNTYVLRTAQKESYKGIGSIETNLANLLFEEGVDFNILIERLNNGAKIKSTNITPNYNLEKFFTDNINAIPLFIIDDAGYAQPFVAGKKIKFETYSLVSLRDDTSPNKDQLCLNV</sequence>
<dbReference type="OrthoDB" id="570124at2"/>
<dbReference type="Proteomes" id="UP000029672">
    <property type="component" value="Chromosome"/>
</dbReference>
<reference evidence="11 12" key="1">
    <citation type="submission" date="2014-10" db="EMBL/GenBank/DDBJ databases">
        <title>Whole genome sequence of Francisella endociliophora strain FSC1006, isolated from a laboratory culture of the marine ciliate Euplotes raikovi.</title>
        <authorList>
            <person name="Granberg M."/>
            <person name="Backman S."/>
            <person name="Lundmark E."/>
            <person name="Nilsson E."/>
            <person name="Karlsson E."/>
            <person name="Thelaus J."/>
            <person name="Ohrman C."/>
            <person name="Larkeryd A."/>
            <person name="Stenberg P."/>
        </authorList>
    </citation>
    <scope>NUCLEOTIDE SEQUENCE [LARGE SCALE GENOMIC DNA]</scope>
    <source>
        <strain evidence="11 12">FSC1006</strain>
    </source>
</reference>
<dbReference type="Gene3D" id="3.40.50.720">
    <property type="entry name" value="NAD(P)-binding Rossmann-like Domain"/>
    <property type="match status" value="1"/>
</dbReference>
<dbReference type="InterPro" id="IPR006153">
    <property type="entry name" value="Cation/H_exchanger_TM"/>
</dbReference>
<feature type="transmembrane region" description="Helical" evidence="9">
    <location>
        <begin position="245"/>
        <end position="262"/>
    </location>
</feature>
<dbReference type="Pfam" id="PF00999">
    <property type="entry name" value="Na_H_Exchanger"/>
    <property type="match status" value="1"/>
</dbReference>
<dbReference type="GO" id="GO:1902600">
    <property type="term" value="P:proton transmembrane transport"/>
    <property type="evidence" value="ECO:0007669"/>
    <property type="project" value="InterPro"/>
</dbReference>
<keyword evidence="12" id="KW-1185">Reference proteome</keyword>
<evidence type="ECO:0000256" key="9">
    <source>
        <dbReference type="SAM" id="Phobius"/>
    </source>
</evidence>
<evidence type="ECO:0000259" key="10">
    <source>
        <dbReference type="Pfam" id="PF00999"/>
    </source>
</evidence>
<keyword evidence="2" id="KW-0813">Transport</keyword>
<feature type="transmembrane region" description="Helical" evidence="9">
    <location>
        <begin position="172"/>
        <end position="197"/>
    </location>
</feature>
<feature type="transmembrane region" description="Helical" evidence="9">
    <location>
        <begin position="18"/>
        <end position="38"/>
    </location>
</feature>
<dbReference type="STRING" id="1547445.LO80_06910"/>
<evidence type="ECO:0000256" key="6">
    <source>
        <dbReference type="ARBA" id="ARBA00022989"/>
    </source>
</evidence>
<organism evidence="11 12">
    <name type="scientific">Candidatus Francisella endociliophora</name>
    <dbReference type="NCBI Taxonomy" id="653937"/>
    <lineage>
        <taxon>Bacteria</taxon>
        <taxon>Pseudomonadati</taxon>
        <taxon>Pseudomonadota</taxon>
        <taxon>Gammaproteobacteria</taxon>
        <taxon>Thiotrichales</taxon>
        <taxon>Francisellaceae</taxon>
        <taxon>Francisella</taxon>
    </lineage>
</organism>
<evidence type="ECO:0000256" key="7">
    <source>
        <dbReference type="ARBA" id="ARBA00023065"/>
    </source>
</evidence>
<keyword evidence="5 9" id="KW-0812">Transmembrane</keyword>
<evidence type="ECO:0000256" key="3">
    <source>
        <dbReference type="ARBA" id="ARBA00022449"/>
    </source>
</evidence>
<keyword evidence="3" id="KW-0050">Antiport</keyword>